<name>A0A926NAG7_9BACL</name>
<keyword evidence="3" id="KW-1185">Reference proteome</keyword>
<keyword evidence="1" id="KW-0472">Membrane</keyword>
<evidence type="ECO:0000313" key="2">
    <source>
        <dbReference type="EMBL" id="MBD1371630.1"/>
    </source>
</evidence>
<reference evidence="3" key="1">
    <citation type="submission" date="2022-10" db="EMBL/GenBank/DDBJ databases">
        <title>A novel bacterium of genus Hazenella, isolated from South China Sea.</title>
        <authorList>
            <person name="Huang H."/>
            <person name="Mo K."/>
            <person name="Hu Y."/>
        </authorList>
    </citation>
    <scope>NUCLEOTIDE SEQUENCE [LARGE SCALE GENOMIC DNA]</scope>
    <source>
        <strain evidence="3">IB182357</strain>
    </source>
</reference>
<gene>
    <name evidence="2" type="ORF">IC620_04565</name>
</gene>
<dbReference type="Proteomes" id="UP000661691">
    <property type="component" value="Unassembled WGS sequence"/>
</dbReference>
<keyword evidence="1" id="KW-0812">Transmembrane</keyword>
<dbReference type="EMBL" id="JACXAH010000005">
    <property type="protein sequence ID" value="MBD1371630.1"/>
    <property type="molecule type" value="Genomic_DNA"/>
</dbReference>
<protein>
    <submittedName>
        <fullName evidence="2">Uncharacterized protein</fullName>
    </submittedName>
</protein>
<proteinExistence type="predicted"/>
<dbReference type="AlphaFoldDB" id="A0A926NAG7"/>
<sequence length="204" mass="22247">MTHKKKRRNARGAKRISQIIGGSGSNGLLNNRKASKTNRITKTTRSFMSDQPLIFSWNFSVAVLGFSSSISPVFLQDGVFSLDNNPQLGSLIFNPPTGTVSSLTSAITLTQPVNVSELTEAFIRCGIWTRQENTNNFIPTNIFVDLPKFTGLKPVGTHFTATAHLSNFVDAREEFLLVYSLMFTSNPNVGTGISGIGKATIVFN</sequence>
<feature type="transmembrane region" description="Helical" evidence="1">
    <location>
        <begin position="54"/>
        <end position="75"/>
    </location>
</feature>
<keyword evidence="1" id="KW-1133">Transmembrane helix</keyword>
<evidence type="ECO:0000256" key="1">
    <source>
        <dbReference type="SAM" id="Phobius"/>
    </source>
</evidence>
<accession>A0A926NAG7</accession>
<organism evidence="2 3">
    <name type="scientific">Polycladospora coralii</name>
    <dbReference type="NCBI Taxonomy" id="2771432"/>
    <lineage>
        <taxon>Bacteria</taxon>
        <taxon>Bacillati</taxon>
        <taxon>Bacillota</taxon>
        <taxon>Bacilli</taxon>
        <taxon>Bacillales</taxon>
        <taxon>Thermoactinomycetaceae</taxon>
        <taxon>Polycladospora</taxon>
    </lineage>
</organism>
<evidence type="ECO:0000313" key="3">
    <source>
        <dbReference type="Proteomes" id="UP000661691"/>
    </source>
</evidence>
<dbReference type="RefSeq" id="WP_191141651.1">
    <property type="nucleotide sequence ID" value="NZ_JACXAH010000005.1"/>
</dbReference>
<comment type="caution">
    <text evidence="2">The sequence shown here is derived from an EMBL/GenBank/DDBJ whole genome shotgun (WGS) entry which is preliminary data.</text>
</comment>